<dbReference type="Proteomes" id="UP001155660">
    <property type="component" value="Chromosome A7"/>
</dbReference>
<dbReference type="Pfam" id="PF07686">
    <property type="entry name" value="V-set"/>
    <property type="match status" value="3"/>
</dbReference>
<evidence type="ECO:0000256" key="2">
    <source>
        <dbReference type="ARBA" id="ARBA00007591"/>
    </source>
</evidence>
<dbReference type="InterPro" id="IPR006574">
    <property type="entry name" value="PRY"/>
</dbReference>
<evidence type="ECO:0000259" key="13">
    <source>
        <dbReference type="PROSITE" id="PS50188"/>
    </source>
</evidence>
<evidence type="ECO:0000256" key="6">
    <source>
        <dbReference type="ARBA" id="ARBA00023136"/>
    </source>
</evidence>
<keyword evidence="6 11" id="KW-0472">Membrane</keyword>
<dbReference type="Pfam" id="PF00622">
    <property type="entry name" value="SPRY"/>
    <property type="match status" value="1"/>
</dbReference>
<dbReference type="SMART" id="SM00406">
    <property type="entry name" value="IGv"/>
    <property type="match status" value="3"/>
</dbReference>
<dbReference type="FunFam" id="2.60.40.10:FF:000208">
    <property type="entry name" value="Butyrophilin subfamily 1 member A1"/>
    <property type="match status" value="2"/>
</dbReference>
<dbReference type="GO" id="GO:0050852">
    <property type="term" value="P:T cell receptor signaling pathway"/>
    <property type="evidence" value="ECO:0007669"/>
    <property type="project" value="TreeGrafter"/>
</dbReference>
<dbReference type="SMART" id="SM00409">
    <property type="entry name" value="IG"/>
    <property type="match status" value="3"/>
</dbReference>
<dbReference type="SMART" id="SM00408">
    <property type="entry name" value="IGc2"/>
    <property type="match status" value="3"/>
</dbReference>
<comment type="similarity">
    <text evidence="2">Belongs to the immunoglobulin superfamily. BTN/MOG family.</text>
</comment>
<evidence type="ECO:0000256" key="7">
    <source>
        <dbReference type="ARBA" id="ARBA00023157"/>
    </source>
</evidence>
<keyword evidence="8" id="KW-0325">Glycoprotein</keyword>
<feature type="domain" description="Ig-like" evidence="14">
    <location>
        <begin position="361"/>
        <end position="446"/>
    </location>
</feature>
<feature type="compositionally biased region" description="Polar residues" evidence="10">
    <location>
        <begin position="924"/>
        <end position="937"/>
    </location>
</feature>
<dbReference type="Pfam" id="PF22705">
    <property type="entry name" value="C2-set_3"/>
    <property type="match status" value="3"/>
</dbReference>
<evidence type="ECO:0000256" key="1">
    <source>
        <dbReference type="ARBA" id="ARBA00004479"/>
    </source>
</evidence>
<dbReference type="SMART" id="SM00449">
    <property type="entry name" value="SPRY"/>
    <property type="match status" value="1"/>
</dbReference>
<keyword evidence="3 11" id="KW-0812">Transmembrane</keyword>
<dbReference type="InterPro" id="IPR003877">
    <property type="entry name" value="SPRY_dom"/>
</dbReference>
<evidence type="ECO:0000256" key="10">
    <source>
        <dbReference type="SAM" id="MobiDB-lite"/>
    </source>
</evidence>
<feature type="domain" description="Ig-like" evidence="14">
    <location>
        <begin position="470"/>
        <end position="572"/>
    </location>
</feature>
<dbReference type="RefSeq" id="XP_042615290.1">
    <property type="nucleotide sequence ID" value="XM_042759356.1"/>
</dbReference>
<dbReference type="RefSeq" id="XP_042615291.1">
    <property type="nucleotide sequence ID" value="XM_042759357.1"/>
</dbReference>
<gene>
    <name evidence="15 16" type="primary">LOC109082965</name>
</gene>
<dbReference type="PROSITE" id="PS50188">
    <property type="entry name" value="B302_SPRY"/>
    <property type="match status" value="1"/>
</dbReference>
<proteinExistence type="inferred from homology"/>
<evidence type="ECO:0000256" key="9">
    <source>
        <dbReference type="ARBA" id="ARBA00023319"/>
    </source>
</evidence>
<dbReference type="SMR" id="A0A9Q9Y8Q2"/>
<dbReference type="SMART" id="SM00589">
    <property type="entry name" value="PRY"/>
    <property type="match status" value="1"/>
</dbReference>
<dbReference type="PANTHER" id="PTHR24100:SF149">
    <property type="entry name" value="BG-LIKE ANTIGEN 1-RELATED"/>
    <property type="match status" value="1"/>
</dbReference>
<feature type="domain" description="Ig-like" evidence="14">
    <location>
        <begin position="252"/>
        <end position="355"/>
    </location>
</feature>
<dbReference type="KEGG" id="ccar:109082965"/>
<dbReference type="GO" id="GO:0009897">
    <property type="term" value="C:external side of plasma membrane"/>
    <property type="evidence" value="ECO:0007669"/>
    <property type="project" value="TreeGrafter"/>
</dbReference>
<dbReference type="PANTHER" id="PTHR24100">
    <property type="entry name" value="BUTYROPHILIN"/>
    <property type="match status" value="1"/>
</dbReference>
<feature type="signal peptide" evidence="12">
    <location>
        <begin position="1"/>
        <end position="20"/>
    </location>
</feature>
<keyword evidence="7" id="KW-1015">Disulfide bond</keyword>
<dbReference type="GO" id="GO:0005102">
    <property type="term" value="F:signaling receptor binding"/>
    <property type="evidence" value="ECO:0007669"/>
    <property type="project" value="TreeGrafter"/>
</dbReference>
<evidence type="ECO:0000256" key="3">
    <source>
        <dbReference type="ARBA" id="ARBA00022692"/>
    </source>
</evidence>
<accession>A0A9Q9Y8Q2</accession>
<dbReference type="PROSITE" id="PS50835">
    <property type="entry name" value="IG_LIKE"/>
    <property type="match status" value="6"/>
</dbReference>
<dbReference type="GeneID" id="109082965"/>
<evidence type="ECO:0000256" key="8">
    <source>
        <dbReference type="ARBA" id="ARBA00023180"/>
    </source>
</evidence>
<dbReference type="GO" id="GO:0001817">
    <property type="term" value="P:regulation of cytokine production"/>
    <property type="evidence" value="ECO:0007669"/>
    <property type="project" value="TreeGrafter"/>
</dbReference>
<keyword evidence="5 11" id="KW-1133">Transmembrane helix</keyword>
<evidence type="ECO:0000313" key="15">
    <source>
        <dbReference type="RefSeq" id="XP_042615290.1"/>
    </source>
</evidence>
<organism evidence="15">
    <name type="scientific">Cyprinus carpio</name>
    <name type="common">Common carp</name>
    <dbReference type="NCBI Taxonomy" id="7962"/>
    <lineage>
        <taxon>Eukaryota</taxon>
        <taxon>Metazoa</taxon>
        <taxon>Chordata</taxon>
        <taxon>Craniata</taxon>
        <taxon>Vertebrata</taxon>
        <taxon>Euteleostomi</taxon>
        <taxon>Actinopterygii</taxon>
        <taxon>Neopterygii</taxon>
        <taxon>Teleostei</taxon>
        <taxon>Ostariophysi</taxon>
        <taxon>Cypriniformes</taxon>
        <taxon>Cyprinidae</taxon>
        <taxon>Cyprininae</taxon>
        <taxon>Cyprinus</taxon>
    </lineage>
</organism>
<dbReference type="InterPro" id="IPR003598">
    <property type="entry name" value="Ig_sub2"/>
</dbReference>
<evidence type="ECO:0000259" key="14">
    <source>
        <dbReference type="PROSITE" id="PS50835"/>
    </source>
</evidence>
<feature type="chain" id="PRO_5044700219" evidence="12">
    <location>
        <begin position="21"/>
        <end position="937"/>
    </location>
</feature>
<dbReference type="InterPro" id="IPR007110">
    <property type="entry name" value="Ig-like_dom"/>
</dbReference>
<feature type="domain" description="Ig-like" evidence="14">
    <location>
        <begin position="143"/>
        <end position="228"/>
    </location>
</feature>
<comment type="subcellular location">
    <subcellularLocation>
        <location evidence="1">Membrane</location>
        <topology evidence="1">Single-pass type I membrane protein</topology>
    </subcellularLocation>
</comment>
<feature type="domain" description="B30.2/SPRY" evidence="13">
    <location>
        <begin position="723"/>
        <end position="920"/>
    </location>
</feature>
<keyword evidence="9" id="KW-0393">Immunoglobulin domain</keyword>
<dbReference type="AlphaFoldDB" id="A0A9Q9Y8Q2"/>
<feature type="domain" description="Ig-like" evidence="14">
    <location>
        <begin position="580"/>
        <end position="665"/>
    </location>
</feature>
<feature type="domain" description="Ig-like" evidence="14">
    <location>
        <begin position="15"/>
        <end position="135"/>
    </location>
</feature>
<evidence type="ECO:0000256" key="12">
    <source>
        <dbReference type="SAM" id="SignalP"/>
    </source>
</evidence>
<protein>
    <submittedName>
        <fullName evidence="15 16">Hemicentin-2-like isoform X1</fullName>
    </submittedName>
</protein>
<keyword evidence="4 12" id="KW-0732">Signal</keyword>
<dbReference type="InterPro" id="IPR003599">
    <property type="entry name" value="Ig_sub"/>
</dbReference>
<dbReference type="GO" id="GO:1903037">
    <property type="term" value="P:regulation of leukocyte cell-cell adhesion"/>
    <property type="evidence" value="ECO:0007669"/>
    <property type="project" value="UniProtKB-ARBA"/>
</dbReference>
<name>A0A9Q9Y8Q2_CYPCA</name>
<feature type="transmembrane region" description="Helical" evidence="11">
    <location>
        <begin position="680"/>
        <end position="699"/>
    </location>
</feature>
<reference evidence="15 16" key="1">
    <citation type="submission" date="2025-04" db="UniProtKB">
        <authorList>
            <consortium name="RefSeq"/>
        </authorList>
    </citation>
    <scope>IDENTIFICATION</scope>
    <source>
        <tissue evidence="15 16">Muscle</tissue>
    </source>
</reference>
<feature type="region of interest" description="Disordered" evidence="10">
    <location>
        <begin position="915"/>
        <end position="937"/>
    </location>
</feature>
<evidence type="ECO:0000256" key="11">
    <source>
        <dbReference type="SAM" id="Phobius"/>
    </source>
</evidence>
<dbReference type="GO" id="GO:0050863">
    <property type="term" value="P:regulation of T cell activation"/>
    <property type="evidence" value="ECO:0007669"/>
    <property type="project" value="UniProtKB-ARBA"/>
</dbReference>
<evidence type="ECO:0000256" key="4">
    <source>
        <dbReference type="ARBA" id="ARBA00022729"/>
    </source>
</evidence>
<dbReference type="OrthoDB" id="9986391at2759"/>
<dbReference type="InterPro" id="IPR050504">
    <property type="entry name" value="IgSF_BTN/MOG"/>
</dbReference>
<sequence>MLSIIIVLLTLLIETSVSLTVKVPPDPVVAHVGSTVTLPCWISPPESAEALEIRWYRHDQFNNPVLLFNYGKIQDVQEKQYRNQSSLTLRSDQSGGLKDGDVSLQLEKLRVQDDGSFRCYVSGENSYSSEEVFLKITALGSAPVLSPRPLDDGRVNISCRSSGWYPKPSITWTSDEGRALGPGGTSHSRGADEMFSVHSWTAVSLSDAQQVSCSFSLRSGELKEGRLNIQGIVSSVSLTVKVPPDPIVSHVGSTVILPCWISPPENAEALEIRWYRNNQFNNPVLLYNHGKIQDIQECFRKRSSLTPRSDQSGGLKDGDVSLRLEKLSYQDEDSFHCYVSGESSYDCKIVDLKITALGSSPVLSPKPLDDGRVNISCGSSGWYPEPSITWTSDEGRTLHPGGTSHSRGADKMFSVHSWTAVSLSDAQLVSCSVSLRSGELKEGRLNIQGIVSSVSLTVKVPPDPIVSHVGSTVTLPCWISPPENAEALEIRWYRNDQFSNPVLLFNYGKIQDVQEESYRNRSSLTLRSDQSGGLKDGDVSLQLEKLRVQDDGSFRCYVSGEHSYGSEEVVLKITALGSAPVLSPKPLDDGRVNISCRSSGWYPKPSITWTSDEGRALRPGGTSHSRGADEMFSVHSWTAVSLSDAQLVSCSVSLRSGELKEGRLNIQGIVSSDSSGPWKALFFSVLICALLGSVGFILYKYREKRTGKKPATEICEEETLERLIKEVVVDITIEELRKHAVEITIDRESLHPDLTVSKDCKILRDSEGYNHTGEEFPFQLCAFGAQRFSSGRHYWEVDLVRSPNPPKNFWIIGVVKHGNLITKDRSALTPSAGFWFLCSDGPRGFYTNTDPPVKLSLTLRPERLGVLLDYDDGQLSFYNVTENKHLLTISSRFSGSVVPLFNPGAGDKSPLIILDCPKPEEPAESSQPLLSNNSSDA</sequence>
<dbReference type="InterPro" id="IPR053896">
    <property type="entry name" value="BTN3A2-like_Ig-C"/>
</dbReference>
<dbReference type="InterPro" id="IPR013106">
    <property type="entry name" value="Ig_V-set"/>
</dbReference>
<evidence type="ECO:0000313" key="16">
    <source>
        <dbReference type="RefSeq" id="XP_042615291.1"/>
    </source>
</evidence>
<dbReference type="FunFam" id="2.60.40.10:FF:000142">
    <property type="entry name" value="V-set domain-containing T-cell activation inhibitor 1"/>
    <property type="match status" value="1"/>
</dbReference>
<dbReference type="InterPro" id="IPR001870">
    <property type="entry name" value="B30.2/SPRY"/>
</dbReference>
<evidence type="ECO:0000256" key="5">
    <source>
        <dbReference type="ARBA" id="ARBA00022989"/>
    </source>
</evidence>